<dbReference type="NCBIfam" id="NF008750">
    <property type="entry name" value="PRK11784.1-2"/>
    <property type="match status" value="1"/>
</dbReference>
<dbReference type="Pfam" id="PF00581">
    <property type="entry name" value="Rhodanese"/>
    <property type="match status" value="1"/>
</dbReference>
<protein>
    <submittedName>
        <fullName evidence="3">tRNA 2-selenouridine synthase</fullName>
    </submittedName>
</protein>
<dbReference type="SMART" id="SM00450">
    <property type="entry name" value="RHOD"/>
    <property type="match status" value="1"/>
</dbReference>
<dbReference type="OrthoDB" id="9808735at2"/>
<dbReference type="InterPro" id="IPR001763">
    <property type="entry name" value="Rhodanese-like_dom"/>
</dbReference>
<dbReference type="Pfam" id="PF26341">
    <property type="entry name" value="AAA_SelU"/>
    <property type="match status" value="1"/>
</dbReference>
<evidence type="ECO:0000256" key="1">
    <source>
        <dbReference type="ARBA" id="ARBA00023266"/>
    </source>
</evidence>
<dbReference type="PANTHER" id="PTHR30401:SF0">
    <property type="entry name" value="TRNA 2-SELENOURIDINE SYNTHASE"/>
    <property type="match status" value="1"/>
</dbReference>
<feature type="domain" description="Rhodanese" evidence="2">
    <location>
        <begin position="11"/>
        <end position="132"/>
    </location>
</feature>
<gene>
    <name evidence="3" type="ORF">C8P63_1179</name>
</gene>
<proteinExistence type="predicted"/>
<dbReference type="RefSeq" id="WP_108024548.1">
    <property type="nucleotide sequence ID" value="NZ_QBKR01000017.1"/>
</dbReference>
<dbReference type="EMBL" id="QBKR01000017">
    <property type="protein sequence ID" value="PTX58262.1"/>
    <property type="molecule type" value="Genomic_DNA"/>
</dbReference>
<evidence type="ECO:0000313" key="3">
    <source>
        <dbReference type="EMBL" id="PTX58262.1"/>
    </source>
</evidence>
<dbReference type="GO" id="GO:0002098">
    <property type="term" value="P:tRNA wobble uridine modification"/>
    <property type="evidence" value="ECO:0007669"/>
    <property type="project" value="InterPro"/>
</dbReference>
<comment type="caution">
    <text evidence="3">The sequence shown here is derived from an EMBL/GenBank/DDBJ whole genome shotgun (WGS) entry which is preliminary data.</text>
</comment>
<evidence type="ECO:0000313" key="4">
    <source>
        <dbReference type="Proteomes" id="UP000244240"/>
    </source>
</evidence>
<dbReference type="Proteomes" id="UP000244240">
    <property type="component" value="Unassembled WGS sequence"/>
</dbReference>
<dbReference type="InterPro" id="IPR027417">
    <property type="entry name" value="P-loop_NTPase"/>
</dbReference>
<sequence>MRDIHIRQAIKEKNVRWIDVRSPGEYETATVPGAVNIPLFDNEERAQIGTVYKKEGRETAVRLGMEIVSPKIPRLVDTVLSHSMGRTPLLFCWRGGMRSRALATFLDLAQHPVLRLEGGYRSYREYVVERLSDEPLTSRMIVLHGLTGVGKTALLHRLKALGAPVLDLESLAGHRGSAFGSLGELRPRNQRMFDSYLLEQLERYKDEPYLFMEAESKRIGRVHLPDFLERAKKEGIPVLVEASATVRVNHILDTYLGESGNPERFRQQLAGSIRRIERRLSPDTRKNLWQWIAKEEYRPLVQALLREYYDPRYRHSLEQYEGRFALRIRSDDPDSAARKLREFHRHLIGEKPAKILL</sequence>
<dbReference type="InterPro" id="IPR036873">
    <property type="entry name" value="Rhodanese-like_dom_sf"/>
</dbReference>
<dbReference type="InterPro" id="IPR058840">
    <property type="entry name" value="AAA_SelU"/>
</dbReference>
<reference evidence="3 4" key="1">
    <citation type="submission" date="2018-04" db="EMBL/GenBank/DDBJ databases">
        <title>Genomic Encyclopedia of Archaeal and Bacterial Type Strains, Phase II (KMG-II): from individual species to whole genera.</title>
        <authorList>
            <person name="Goeker M."/>
        </authorList>
    </citation>
    <scope>NUCLEOTIDE SEQUENCE [LARGE SCALE GENOMIC DNA]</scope>
    <source>
        <strain evidence="3 4">DSM 45787</strain>
    </source>
</reference>
<organism evidence="3 4">
    <name type="scientific">Melghirimyces profundicolus</name>
    <dbReference type="NCBI Taxonomy" id="1242148"/>
    <lineage>
        <taxon>Bacteria</taxon>
        <taxon>Bacillati</taxon>
        <taxon>Bacillota</taxon>
        <taxon>Bacilli</taxon>
        <taxon>Bacillales</taxon>
        <taxon>Thermoactinomycetaceae</taxon>
        <taxon>Melghirimyces</taxon>
    </lineage>
</organism>
<dbReference type="NCBIfam" id="TIGR03167">
    <property type="entry name" value="tRNA_sel_U_synt"/>
    <property type="match status" value="1"/>
</dbReference>
<dbReference type="PROSITE" id="PS50206">
    <property type="entry name" value="RHODANESE_3"/>
    <property type="match status" value="1"/>
</dbReference>
<dbReference type="InterPro" id="IPR017582">
    <property type="entry name" value="SelU"/>
</dbReference>
<dbReference type="SUPFAM" id="SSF52540">
    <property type="entry name" value="P-loop containing nucleoside triphosphate hydrolases"/>
    <property type="match status" value="1"/>
</dbReference>
<dbReference type="SUPFAM" id="SSF52821">
    <property type="entry name" value="Rhodanese/Cell cycle control phosphatase"/>
    <property type="match status" value="1"/>
</dbReference>
<dbReference type="AlphaFoldDB" id="A0A2T6BQE7"/>
<evidence type="ECO:0000259" key="2">
    <source>
        <dbReference type="PROSITE" id="PS50206"/>
    </source>
</evidence>
<keyword evidence="4" id="KW-1185">Reference proteome</keyword>
<dbReference type="NCBIfam" id="NF008752">
    <property type="entry name" value="PRK11784.1-4"/>
    <property type="match status" value="1"/>
</dbReference>
<dbReference type="Gene3D" id="3.40.250.10">
    <property type="entry name" value="Rhodanese-like domain"/>
    <property type="match status" value="1"/>
</dbReference>
<accession>A0A2T6BQE7</accession>
<dbReference type="PANTHER" id="PTHR30401">
    <property type="entry name" value="TRNA 2-SELENOURIDINE SYNTHASE"/>
    <property type="match status" value="1"/>
</dbReference>
<dbReference type="GO" id="GO:0043828">
    <property type="term" value="F:tRNA 2-selenouridine synthase activity"/>
    <property type="evidence" value="ECO:0007669"/>
    <property type="project" value="InterPro"/>
</dbReference>
<name>A0A2T6BQE7_9BACL</name>
<keyword evidence="1" id="KW-0711">Selenium</keyword>